<evidence type="ECO:0000313" key="1">
    <source>
        <dbReference type="EMBL" id="NES12053.1"/>
    </source>
</evidence>
<sequence length="238" mass="26514">MKRSKRVRLIALGSLPLVLSACGERPTRVVSEVKRFQDVDYCAMAGINRQVCLQAWLGAQQHHYANAPRFVSLEACEAVFQECDTRNFAGNFVPRMEGFALTVDRQVYADGNDDTSGAGWTSTGSTRFYDYTDTEPHYSTEAIYHERDGRNAFKVTSLTEQVAAGNQYAGLDPNHSTSTPFSSLPHGLDVPTRRPCRLAVRSTPQHWHHRPGHSPSAVTLVLYRVHRRAVALAPEVRG</sequence>
<dbReference type="PROSITE" id="PS51257">
    <property type="entry name" value="PROKAR_LIPOPROTEIN"/>
    <property type="match status" value="1"/>
</dbReference>
<dbReference type="EMBL" id="JAAHBT010000425">
    <property type="protein sequence ID" value="NES12053.1"/>
    <property type="molecule type" value="Genomic_DNA"/>
</dbReference>
<name>A0A6I5RVK4_9PSED</name>
<organism evidence="1 2">
    <name type="scientific">Pseudomonas laurentiana</name>
    <dbReference type="NCBI Taxonomy" id="2364649"/>
    <lineage>
        <taxon>Bacteria</taxon>
        <taxon>Pseudomonadati</taxon>
        <taxon>Pseudomonadota</taxon>
        <taxon>Gammaproteobacteria</taxon>
        <taxon>Pseudomonadales</taxon>
        <taxon>Pseudomonadaceae</taxon>
        <taxon>Pseudomonas</taxon>
    </lineage>
</organism>
<keyword evidence="2" id="KW-1185">Reference proteome</keyword>
<comment type="caution">
    <text evidence="1">The sequence shown here is derived from an EMBL/GenBank/DDBJ whole genome shotgun (WGS) entry which is preliminary data.</text>
</comment>
<dbReference type="Pfam" id="PF06693">
    <property type="entry name" value="DUF1190"/>
    <property type="match status" value="1"/>
</dbReference>
<reference evidence="1 2" key="1">
    <citation type="submission" date="2020-02" db="EMBL/GenBank/DDBJ databases">
        <title>Broccoli isolated Pseudomonas sp.</title>
        <authorList>
            <person name="Fujikawa T."/>
            <person name="Sawada H."/>
        </authorList>
    </citation>
    <scope>NUCLEOTIDE SEQUENCE [LARGE SCALE GENOMIC DNA]</scope>
    <source>
        <strain evidence="1 2">JCM 32154</strain>
    </source>
</reference>
<dbReference type="Proteomes" id="UP000471751">
    <property type="component" value="Unassembled WGS sequence"/>
</dbReference>
<gene>
    <name evidence="1" type="ORF">G3O07_23740</name>
</gene>
<evidence type="ECO:0000313" key="2">
    <source>
        <dbReference type="Proteomes" id="UP000471751"/>
    </source>
</evidence>
<dbReference type="InterPro" id="IPR009576">
    <property type="entry name" value="Biofilm_formation_YgiB"/>
</dbReference>
<dbReference type="AlphaFoldDB" id="A0A6I5RVK4"/>
<protein>
    <submittedName>
        <fullName evidence="1">DUF1190 domain-containing protein</fullName>
    </submittedName>
</protein>
<accession>A0A6I5RVK4</accession>
<proteinExistence type="predicted"/>